<dbReference type="eggNOG" id="ENOG5031UCY">
    <property type="taxonomic scope" value="Bacteria"/>
</dbReference>
<dbReference type="InterPro" id="IPR054024">
    <property type="entry name" value="DUF6946"/>
</dbReference>
<dbReference type="STRING" id="1280952.HJA_02565"/>
<accession>A0A059FL55</accession>
<proteinExistence type="predicted"/>
<evidence type="ECO:0000313" key="2">
    <source>
        <dbReference type="EMBL" id="KCZ91385.1"/>
    </source>
</evidence>
<evidence type="ECO:0000259" key="1">
    <source>
        <dbReference type="Pfam" id="PF22187"/>
    </source>
</evidence>
<organism evidence="2 3">
    <name type="scientific">Hyphomonas jannaschiana VP2</name>
    <dbReference type="NCBI Taxonomy" id="1280952"/>
    <lineage>
        <taxon>Bacteria</taxon>
        <taxon>Pseudomonadati</taxon>
        <taxon>Pseudomonadota</taxon>
        <taxon>Alphaproteobacteria</taxon>
        <taxon>Hyphomonadales</taxon>
        <taxon>Hyphomonadaceae</taxon>
        <taxon>Hyphomonas</taxon>
    </lineage>
</organism>
<dbReference type="EMBL" id="ARYJ01000001">
    <property type="protein sequence ID" value="KCZ91385.1"/>
    <property type="molecule type" value="Genomic_DNA"/>
</dbReference>
<dbReference type="Pfam" id="PF22187">
    <property type="entry name" value="DUF6946"/>
    <property type="match status" value="1"/>
</dbReference>
<gene>
    <name evidence="2" type="ORF">HJA_02565</name>
</gene>
<dbReference type="Proteomes" id="UP000024816">
    <property type="component" value="Unassembled WGS sequence"/>
</dbReference>
<name>A0A059FL55_9PROT</name>
<comment type="caution">
    <text evidence="2">The sequence shown here is derived from an EMBL/GenBank/DDBJ whole genome shotgun (WGS) entry which is preliminary data.</text>
</comment>
<dbReference type="AlphaFoldDB" id="A0A059FL55"/>
<sequence length="230" mass="25220">MKNYPRLYAAPLLKPESVQPLLRDPELHWKKGRSAYEAAHSWVNGNLQKEGGLPLLVRATLNVAPEWKNAELVSGFFEHATPLDTDRGPSNSDLLAVCRLESTLGIIAVEAKAGETFGELISGWNTTAGRSARLSWACKLFGVDEEDCGDLRWQLFHRTASAVLEAKRYHAPHAAMLVHDFSAEPGWYDDYAAFAEVIGVKGASIGTMSDPVVVEGISLRLAWVHEPAAQ</sequence>
<feature type="domain" description="DUF6946" evidence="1">
    <location>
        <begin position="13"/>
        <end position="227"/>
    </location>
</feature>
<dbReference type="PATRIC" id="fig|1280952.3.peg.518"/>
<reference evidence="2 3" key="1">
    <citation type="journal article" date="2014" name="Antonie Van Leeuwenhoek">
        <title>Hyphomonas beringensis sp. nov. and Hyphomonas chukchiensis sp. nov., isolated from surface seawater of the Bering Sea and Chukchi Sea.</title>
        <authorList>
            <person name="Li C."/>
            <person name="Lai Q."/>
            <person name="Li G."/>
            <person name="Dong C."/>
            <person name="Wang J."/>
            <person name="Liao Y."/>
            <person name="Shao Z."/>
        </authorList>
    </citation>
    <scope>NUCLEOTIDE SEQUENCE [LARGE SCALE GENOMIC DNA]</scope>
    <source>
        <strain evidence="2 3">VP2</strain>
    </source>
</reference>
<keyword evidence="3" id="KW-1185">Reference proteome</keyword>
<evidence type="ECO:0000313" key="3">
    <source>
        <dbReference type="Proteomes" id="UP000024816"/>
    </source>
</evidence>
<protein>
    <recommendedName>
        <fullName evidence="1">DUF6946 domain-containing protein</fullName>
    </recommendedName>
</protein>